<keyword evidence="12" id="KW-0902">Two-component regulatory system</keyword>
<reference evidence="17 18" key="1">
    <citation type="submission" date="2019-01" db="EMBL/GenBank/DDBJ databases">
        <title>Geovibrio thiophilus DSM 11263, complete genome.</title>
        <authorList>
            <person name="Spring S."/>
            <person name="Bunk B."/>
            <person name="Sproer C."/>
        </authorList>
    </citation>
    <scope>NUCLEOTIDE SEQUENCE [LARGE SCALE GENOMIC DNA]</scope>
    <source>
        <strain evidence="17 18">DSM 11263</strain>
    </source>
</reference>
<keyword evidence="5" id="KW-0597">Phosphoprotein</keyword>
<dbReference type="Gene3D" id="1.10.287.130">
    <property type="match status" value="1"/>
</dbReference>
<dbReference type="InterPro" id="IPR036097">
    <property type="entry name" value="HisK_dim/P_sf"/>
</dbReference>
<dbReference type="InterPro" id="IPR036890">
    <property type="entry name" value="HATPase_C_sf"/>
</dbReference>
<feature type="transmembrane region" description="Helical" evidence="15">
    <location>
        <begin position="256"/>
        <end position="275"/>
    </location>
</feature>
<dbReference type="CDD" id="cd12912">
    <property type="entry name" value="PDC2_MCP_like"/>
    <property type="match status" value="1"/>
</dbReference>
<keyword evidence="9 17" id="KW-0418">Kinase</keyword>
<evidence type="ECO:0000256" key="7">
    <source>
        <dbReference type="ARBA" id="ARBA00022692"/>
    </source>
</evidence>
<evidence type="ECO:0000256" key="6">
    <source>
        <dbReference type="ARBA" id="ARBA00022679"/>
    </source>
</evidence>
<dbReference type="Pfam" id="PF02743">
    <property type="entry name" value="dCache_1"/>
    <property type="match status" value="1"/>
</dbReference>
<dbReference type="EMBL" id="CP035108">
    <property type="protein sequence ID" value="QAR32451.1"/>
    <property type="molecule type" value="Genomic_DNA"/>
</dbReference>
<dbReference type="PANTHER" id="PTHR43065:SF10">
    <property type="entry name" value="PEROXIDE STRESS-ACTIVATED HISTIDINE KINASE MAK3"/>
    <property type="match status" value="1"/>
</dbReference>
<evidence type="ECO:0000259" key="16">
    <source>
        <dbReference type="PROSITE" id="PS50109"/>
    </source>
</evidence>
<evidence type="ECO:0000256" key="4">
    <source>
        <dbReference type="ARBA" id="ARBA00022475"/>
    </source>
</evidence>
<dbReference type="EC" id="2.7.13.3" evidence="3"/>
<dbReference type="InterPro" id="IPR033479">
    <property type="entry name" value="dCache_1"/>
</dbReference>
<keyword evidence="6" id="KW-0808">Transferase</keyword>
<dbReference type="AlphaFoldDB" id="A0A3R5UWV4"/>
<dbReference type="RefSeq" id="WP_128465738.1">
    <property type="nucleotide sequence ID" value="NZ_CP035108.1"/>
</dbReference>
<dbReference type="SMART" id="SM00387">
    <property type="entry name" value="HATPase_c"/>
    <property type="match status" value="1"/>
</dbReference>
<comment type="catalytic activity">
    <reaction evidence="1">
        <text>ATP + protein L-histidine = ADP + protein N-phospho-L-histidine.</text>
        <dbReference type="EC" id="2.7.13.3"/>
    </reaction>
</comment>
<evidence type="ECO:0000256" key="1">
    <source>
        <dbReference type="ARBA" id="ARBA00000085"/>
    </source>
</evidence>
<dbReference type="KEGG" id="gtl:EP073_03250"/>
<evidence type="ECO:0000256" key="10">
    <source>
        <dbReference type="ARBA" id="ARBA00022840"/>
    </source>
</evidence>
<organism evidence="17 18">
    <name type="scientific">Geovibrio thiophilus</name>
    <dbReference type="NCBI Taxonomy" id="139438"/>
    <lineage>
        <taxon>Bacteria</taxon>
        <taxon>Pseudomonadati</taxon>
        <taxon>Deferribacterota</taxon>
        <taxon>Deferribacteres</taxon>
        <taxon>Deferribacterales</taxon>
        <taxon>Geovibrionaceae</taxon>
        <taxon>Geovibrio</taxon>
    </lineage>
</organism>
<evidence type="ECO:0000313" key="17">
    <source>
        <dbReference type="EMBL" id="QAR32451.1"/>
    </source>
</evidence>
<comment type="subcellular location">
    <subcellularLocation>
        <location evidence="2">Cell membrane</location>
        <topology evidence="2">Multi-pass membrane protein</topology>
    </subcellularLocation>
</comment>
<dbReference type="InterPro" id="IPR004358">
    <property type="entry name" value="Sig_transdc_His_kin-like_C"/>
</dbReference>
<name>A0A3R5UWV4_9BACT</name>
<evidence type="ECO:0000256" key="13">
    <source>
        <dbReference type="ARBA" id="ARBA00023136"/>
    </source>
</evidence>
<evidence type="ECO:0000256" key="2">
    <source>
        <dbReference type="ARBA" id="ARBA00004651"/>
    </source>
</evidence>
<dbReference type="CDD" id="cd00082">
    <property type="entry name" value="HisKA"/>
    <property type="match status" value="1"/>
</dbReference>
<dbReference type="OrthoDB" id="9805967at2"/>
<feature type="domain" description="Histidine kinase" evidence="16">
    <location>
        <begin position="355"/>
        <end position="593"/>
    </location>
</feature>
<dbReference type="Gene3D" id="3.30.450.20">
    <property type="entry name" value="PAS domain"/>
    <property type="match status" value="1"/>
</dbReference>
<dbReference type="Proteomes" id="UP000287502">
    <property type="component" value="Chromosome"/>
</dbReference>
<dbReference type="SUPFAM" id="SSF55874">
    <property type="entry name" value="ATPase domain of HSP90 chaperone/DNA topoisomerase II/histidine kinase"/>
    <property type="match status" value="1"/>
</dbReference>
<dbReference type="PRINTS" id="PR00344">
    <property type="entry name" value="BCTRLSENSOR"/>
</dbReference>
<keyword evidence="8" id="KW-0547">Nucleotide-binding</keyword>
<dbReference type="Gene3D" id="3.30.565.10">
    <property type="entry name" value="Histidine kinase-like ATPase, C-terminal domain"/>
    <property type="match status" value="1"/>
</dbReference>
<evidence type="ECO:0000256" key="15">
    <source>
        <dbReference type="SAM" id="Phobius"/>
    </source>
</evidence>
<evidence type="ECO:0000256" key="3">
    <source>
        <dbReference type="ARBA" id="ARBA00012438"/>
    </source>
</evidence>
<evidence type="ECO:0000313" key="18">
    <source>
        <dbReference type="Proteomes" id="UP000287502"/>
    </source>
</evidence>
<feature type="coiled-coil region" evidence="14">
    <location>
        <begin position="319"/>
        <end position="347"/>
    </location>
</feature>
<evidence type="ECO:0000256" key="9">
    <source>
        <dbReference type="ARBA" id="ARBA00022777"/>
    </source>
</evidence>
<dbReference type="SMART" id="SM00388">
    <property type="entry name" value="HisKA"/>
    <property type="match status" value="1"/>
</dbReference>
<accession>A0A3R5UWV4</accession>
<evidence type="ECO:0000256" key="8">
    <source>
        <dbReference type="ARBA" id="ARBA00022741"/>
    </source>
</evidence>
<feature type="transmembrane region" description="Helical" evidence="15">
    <location>
        <begin position="287"/>
        <end position="310"/>
    </location>
</feature>
<dbReference type="PROSITE" id="PS50109">
    <property type="entry name" value="HIS_KIN"/>
    <property type="match status" value="1"/>
</dbReference>
<dbReference type="Pfam" id="PF02518">
    <property type="entry name" value="HATPase_c"/>
    <property type="match status" value="1"/>
</dbReference>
<dbReference type="InterPro" id="IPR003661">
    <property type="entry name" value="HisK_dim/P_dom"/>
</dbReference>
<evidence type="ECO:0000256" key="11">
    <source>
        <dbReference type="ARBA" id="ARBA00022989"/>
    </source>
</evidence>
<gene>
    <name evidence="17" type="ORF">EP073_03250</name>
</gene>
<dbReference type="InterPro" id="IPR005467">
    <property type="entry name" value="His_kinase_dom"/>
</dbReference>
<evidence type="ECO:0000256" key="5">
    <source>
        <dbReference type="ARBA" id="ARBA00022553"/>
    </source>
</evidence>
<dbReference type="GO" id="GO:0005524">
    <property type="term" value="F:ATP binding"/>
    <property type="evidence" value="ECO:0007669"/>
    <property type="project" value="UniProtKB-KW"/>
</dbReference>
<keyword evidence="4" id="KW-1003">Cell membrane</keyword>
<evidence type="ECO:0000256" key="14">
    <source>
        <dbReference type="SAM" id="Coils"/>
    </source>
</evidence>
<dbReference type="SUPFAM" id="SSF47384">
    <property type="entry name" value="Homodimeric domain of signal transducing histidine kinase"/>
    <property type="match status" value="1"/>
</dbReference>
<keyword evidence="11 15" id="KW-1133">Transmembrane helix</keyword>
<proteinExistence type="predicted"/>
<keyword evidence="7 15" id="KW-0812">Transmembrane</keyword>
<dbReference type="GO" id="GO:0000155">
    <property type="term" value="F:phosphorelay sensor kinase activity"/>
    <property type="evidence" value="ECO:0007669"/>
    <property type="project" value="InterPro"/>
</dbReference>
<keyword evidence="10" id="KW-0067">ATP-binding</keyword>
<feature type="transmembrane region" description="Helical" evidence="15">
    <location>
        <begin position="6"/>
        <end position="25"/>
    </location>
</feature>
<keyword evidence="14" id="KW-0175">Coiled coil</keyword>
<keyword evidence="13 15" id="KW-0472">Membrane</keyword>
<keyword evidence="18" id="KW-1185">Reference proteome</keyword>
<dbReference type="GO" id="GO:0005886">
    <property type="term" value="C:plasma membrane"/>
    <property type="evidence" value="ECO:0007669"/>
    <property type="project" value="UniProtKB-SubCell"/>
</dbReference>
<evidence type="ECO:0000256" key="12">
    <source>
        <dbReference type="ARBA" id="ARBA00023012"/>
    </source>
</evidence>
<dbReference type="PANTHER" id="PTHR43065">
    <property type="entry name" value="SENSOR HISTIDINE KINASE"/>
    <property type="match status" value="1"/>
</dbReference>
<dbReference type="InterPro" id="IPR003594">
    <property type="entry name" value="HATPase_dom"/>
</dbReference>
<protein>
    <recommendedName>
        <fullName evidence="3">histidine kinase</fullName>
        <ecNumber evidence="3">2.7.13.3</ecNumber>
    </recommendedName>
</protein>
<sequence length="600" mass="68442">MKAFLRFGILIVLFIAAFAALYVSYAEVRKKSLEKLGERQMLLAKQAVTGIEEFFNSYTNMFMQYALAPEMVNFNNEGKRLIRTLYVFNKKQFRAVTRYDENGIILYTFPQRPELVGTSIADQEHVKLMLKLREPLLSDVFTALQGYRTVALNVPVYDGSVFKGVLAALVDFEYVASKYIGSISIGESGYAWMIDKEANLLFSPAHGKNLINVKFEAEKYPDSRELGDKMLMGETGFSEYTYDTTRGDRVVPVKKLAAFMPVHVLGNFWSLAVVIPEDEAYDDLSGFYKKMLFIMAVMFAAFAFYISVVFRMMKLSLMNTELAQRVAEEVEKRKEQEKMLLQQAKFTSMGEMINAIAHQWRQPLTAIGFGIQEMGEMAKEKHHTDEHLDDYVRFLMDIVMHMSETIDDFRNFFRPDKDRVELDIRRTMLAVYHIIGSQFAAAGIKVSILCETPGRKYEIHAEKDITDEDTELYTVEGFEGEAKQVFLNILQNARDAIIPRTELIKMNQGSVSVTVTPYGRYIDIDFIDNGGGIKAEFLDRVFDPYFTTKGESVGLGIGLFMSKTIIEEHMGGLLMVRNIKEGAKFTVRLNRKYPDITGGE</sequence>